<reference evidence="2 3" key="1">
    <citation type="journal article" date="2013" name="BMC Genomics">
        <title>Genome sequencing and comparative genomics of honey bee microsporidia, Nosema apis reveal novel insights into host-parasite interactions.</title>
        <authorList>
            <person name="Chen Yp."/>
            <person name="Pettis J.S."/>
            <person name="Zhao Y."/>
            <person name="Liu X."/>
            <person name="Tallon L.J."/>
            <person name="Sadzewicz L.D."/>
            <person name="Li R."/>
            <person name="Zheng H."/>
            <person name="Huang S."/>
            <person name="Zhang X."/>
            <person name="Hamilton M.C."/>
            <person name="Pernal S.F."/>
            <person name="Melathopoulos A.P."/>
            <person name="Yan X."/>
            <person name="Evans J.D."/>
        </authorList>
    </citation>
    <scope>NUCLEOTIDE SEQUENCE [LARGE SCALE GENOMIC DNA]</scope>
    <source>
        <strain evidence="2 3">BRL 01</strain>
    </source>
</reference>
<gene>
    <name evidence="2" type="ORF">NAPIS_ORF00375</name>
</gene>
<dbReference type="Proteomes" id="UP000053780">
    <property type="component" value="Unassembled WGS sequence"/>
</dbReference>
<proteinExistence type="predicted"/>
<dbReference type="HOGENOM" id="CLU_2264478_0_0_1"/>
<evidence type="ECO:0000313" key="2">
    <source>
        <dbReference type="EMBL" id="EQB62049.1"/>
    </source>
</evidence>
<keyword evidence="1" id="KW-0472">Membrane</keyword>
<accession>T0LCL7</accession>
<organism evidence="2 3">
    <name type="scientific">Vairimorpha apis BRL 01</name>
    <dbReference type="NCBI Taxonomy" id="1037528"/>
    <lineage>
        <taxon>Eukaryota</taxon>
        <taxon>Fungi</taxon>
        <taxon>Fungi incertae sedis</taxon>
        <taxon>Microsporidia</taxon>
        <taxon>Nosematidae</taxon>
        <taxon>Vairimorpha</taxon>
    </lineage>
</organism>
<keyword evidence="1" id="KW-0812">Transmembrane</keyword>
<evidence type="ECO:0000313" key="3">
    <source>
        <dbReference type="Proteomes" id="UP000053780"/>
    </source>
</evidence>
<dbReference type="VEuPathDB" id="MicrosporidiaDB:NAPIS_ORF00375"/>
<dbReference type="EMBL" id="KE647042">
    <property type="protein sequence ID" value="EQB62049.1"/>
    <property type="molecule type" value="Genomic_DNA"/>
</dbReference>
<evidence type="ECO:0000256" key="1">
    <source>
        <dbReference type="SAM" id="Phobius"/>
    </source>
</evidence>
<keyword evidence="3" id="KW-1185">Reference proteome</keyword>
<keyword evidence="1" id="KW-1133">Transmembrane helix</keyword>
<sequence>MDNSNLDNYAKNQDTVITFQSVRLLEENIKFLNNKSNLNTSNERNKIDNIFDQEDVLYKNNISICCDEDCSKRIYKICIGLFCYTLFGLICILLIIVFLNLSK</sequence>
<feature type="transmembrane region" description="Helical" evidence="1">
    <location>
        <begin position="81"/>
        <end position="101"/>
    </location>
</feature>
<name>T0LCL7_9MICR</name>
<protein>
    <submittedName>
        <fullName evidence="2">Uncharacterized protein</fullName>
    </submittedName>
</protein>
<dbReference type="AlphaFoldDB" id="T0LCL7"/>